<evidence type="ECO:0000313" key="22">
    <source>
        <dbReference type="Proteomes" id="UP000831189"/>
    </source>
</evidence>
<comment type="similarity">
    <text evidence="3">Belongs to the etk/wzc family.</text>
</comment>
<evidence type="ECO:0000256" key="5">
    <source>
        <dbReference type="ARBA" id="ARBA00022475"/>
    </source>
</evidence>
<evidence type="ECO:0000313" key="21">
    <source>
        <dbReference type="EMBL" id="UPQ83961.1"/>
    </source>
</evidence>
<evidence type="ECO:0000256" key="12">
    <source>
        <dbReference type="ARBA" id="ARBA00022989"/>
    </source>
</evidence>
<dbReference type="Pfam" id="PF13807">
    <property type="entry name" value="GNVR"/>
    <property type="match status" value="1"/>
</dbReference>
<dbReference type="PANTHER" id="PTHR32309">
    <property type="entry name" value="TYROSINE-PROTEIN KINASE"/>
    <property type="match status" value="1"/>
</dbReference>
<keyword evidence="11" id="KW-0067">ATP-binding</keyword>
<feature type="domain" description="Polysaccharide chain length determinant N-terminal" evidence="18">
    <location>
        <begin position="23"/>
        <end position="114"/>
    </location>
</feature>
<evidence type="ECO:0000259" key="20">
    <source>
        <dbReference type="Pfam" id="PF13807"/>
    </source>
</evidence>
<dbReference type="SUPFAM" id="SSF52540">
    <property type="entry name" value="P-loop containing nucleoside triphosphate hydrolases"/>
    <property type="match status" value="1"/>
</dbReference>
<comment type="catalytic activity">
    <reaction evidence="15">
        <text>L-tyrosyl-[protein] + ATP = O-phospho-L-tyrosyl-[protein] + ADP + H(+)</text>
        <dbReference type="Rhea" id="RHEA:10596"/>
        <dbReference type="Rhea" id="RHEA-COMP:10136"/>
        <dbReference type="Rhea" id="RHEA-COMP:20101"/>
        <dbReference type="ChEBI" id="CHEBI:15378"/>
        <dbReference type="ChEBI" id="CHEBI:30616"/>
        <dbReference type="ChEBI" id="CHEBI:46858"/>
        <dbReference type="ChEBI" id="CHEBI:61978"/>
        <dbReference type="ChEBI" id="CHEBI:456216"/>
        <dbReference type="EC" id="2.7.10.2"/>
    </reaction>
</comment>
<evidence type="ECO:0000256" key="13">
    <source>
        <dbReference type="ARBA" id="ARBA00023136"/>
    </source>
</evidence>
<evidence type="ECO:0000256" key="7">
    <source>
        <dbReference type="ARBA" id="ARBA00022679"/>
    </source>
</evidence>
<comment type="similarity">
    <text evidence="2">Belongs to the CpsD/CapB family.</text>
</comment>
<keyword evidence="22" id="KW-1185">Reference proteome</keyword>
<feature type="domain" description="Tyrosine-protein kinase G-rich" evidence="20">
    <location>
        <begin position="397"/>
        <end position="470"/>
    </location>
</feature>
<keyword evidence="9" id="KW-0547">Nucleotide-binding</keyword>
<keyword evidence="13 17" id="KW-0472">Membrane</keyword>
<dbReference type="EMBL" id="CP096208">
    <property type="protein sequence ID" value="UPQ83961.1"/>
    <property type="molecule type" value="Genomic_DNA"/>
</dbReference>
<dbReference type="Proteomes" id="UP000831189">
    <property type="component" value="Chromosome"/>
</dbReference>
<dbReference type="InterPro" id="IPR050445">
    <property type="entry name" value="Bact_polysacc_biosynth/exp"/>
</dbReference>
<dbReference type="Pfam" id="PF02706">
    <property type="entry name" value="Wzz"/>
    <property type="match status" value="1"/>
</dbReference>
<evidence type="ECO:0000256" key="9">
    <source>
        <dbReference type="ARBA" id="ARBA00022741"/>
    </source>
</evidence>
<comment type="subcellular location">
    <subcellularLocation>
        <location evidence="1">Cell inner membrane</location>
        <topology evidence="1">Multi-pass membrane protein</topology>
    </subcellularLocation>
</comment>
<keyword evidence="16" id="KW-0175">Coiled coil</keyword>
<dbReference type="PANTHER" id="PTHR32309:SF13">
    <property type="entry name" value="FERRIC ENTEROBACTIN TRANSPORT PROTEIN FEPE"/>
    <property type="match status" value="1"/>
</dbReference>
<dbReference type="InterPro" id="IPR027417">
    <property type="entry name" value="P-loop_NTPase"/>
</dbReference>
<dbReference type="Pfam" id="PF13614">
    <property type="entry name" value="AAA_31"/>
    <property type="match status" value="1"/>
</dbReference>
<dbReference type="InterPro" id="IPR025669">
    <property type="entry name" value="AAA_dom"/>
</dbReference>
<evidence type="ECO:0000256" key="10">
    <source>
        <dbReference type="ARBA" id="ARBA00022777"/>
    </source>
</evidence>
<feature type="domain" description="AAA" evidence="19">
    <location>
        <begin position="550"/>
        <end position="692"/>
    </location>
</feature>
<feature type="transmembrane region" description="Helical" evidence="17">
    <location>
        <begin position="38"/>
        <end position="55"/>
    </location>
</feature>
<evidence type="ECO:0000259" key="18">
    <source>
        <dbReference type="Pfam" id="PF02706"/>
    </source>
</evidence>
<reference evidence="21 22" key="1">
    <citation type="submission" date="2022-04" db="EMBL/GenBank/DDBJ databases">
        <title>Pseudomonas knackmussii B09-2.</title>
        <authorList>
            <person name="Deng Y."/>
        </authorList>
    </citation>
    <scope>NUCLEOTIDE SEQUENCE [LARGE SCALE GENOMIC DNA]</scope>
    <source>
        <strain evidence="21 22">B09-2</strain>
    </source>
</reference>
<feature type="coiled-coil region" evidence="16">
    <location>
        <begin position="267"/>
        <end position="327"/>
    </location>
</feature>
<keyword evidence="14" id="KW-0829">Tyrosine-protein kinase</keyword>
<evidence type="ECO:0000256" key="15">
    <source>
        <dbReference type="ARBA" id="ARBA00051245"/>
    </source>
</evidence>
<proteinExistence type="inferred from homology"/>
<evidence type="ECO:0000256" key="3">
    <source>
        <dbReference type="ARBA" id="ARBA00008883"/>
    </source>
</evidence>
<organism evidence="21 22">
    <name type="scientific">Pseudomonas knackmussii</name>
    <dbReference type="NCBI Taxonomy" id="65741"/>
    <lineage>
        <taxon>Bacteria</taxon>
        <taxon>Pseudomonadati</taxon>
        <taxon>Pseudomonadota</taxon>
        <taxon>Gammaproteobacteria</taxon>
        <taxon>Pseudomonadales</taxon>
        <taxon>Pseudomonadaceae</taxon>
        <taxon>Pseudomonas</taxon>
    </lineage>
</organism>
<dbReference type="NCBIfam" id="TIGR01007">
    <property type="entry name" value="eps_fam"/>
    <property type="match status" value="1"/>
</dbReference>
<evidence type="ECO:0000259" key="19">
    <source>
        <dbReference type="Pfam" id="PF13614"/>
    </source>
</evidence>
<evidence type="ECO:0000256" key="17">
    <source>
        <dbReference type="SAM" id="Phobius"/>
    </source>
</evidence>
<keyword evidence="6" id="KW-0997">Cell inner membrane</keyword>
<evidence type="ECO:0000256" key="16">
    <source>
        <dbReference type="SAM" id="Coils"/>
    </source>
</evidence>
<evidence type="ECO:0000256" key="8">
    <source>
        <dbReference type="ARBA" id="ARBA00022692"/>
    </source>
</evidence>
<feature type="transmembrane region" description="Helical" evidence="17">
    <location>
        <begin position="449"/>
        <end position="468"/>
    </location>
</feature>
<dbReference type="Gene3D" id="3.40.50.300">
    <property type="entry name" value="P-loop containing nucleotide triphosphate hydrolases"/>
    <property type="match status" value="1"/>
</dbReference>
<gene>
    <name evidence="21" type="ORF">M0M42_06015</name>
</gene>
<dbReference type="InterPro" id="IPR032807">
    <property type="entry name" value="GNVR"/>
</dbReference>
<keyword evidence="10" id="KW-0418">Kinase</keyword>
<dbReference type="InterPro" id="IPR003856">
    <property type="entry name" value="LPS_length_determ_N"/>
</dbReference>
<evidence type="ECO:0000256" key="2">
    <source>
        <dbReference type="ARBA" id="ARBA00007316"/>
    </source>
</evidence>
<protein>
    <recommendedName>
        <fullName evidence="4">non-specific protein-tyrosine kinase</fullName>
        <ecNumber evidence="4">2.7.10.2</ecNumber>
    </recommendedName>
</protein>
<evidence type="ECO:0000256" key="1">
    <source>
        <dbReference type="ARBA" id="ARBA00004429"/>
    </source>
</evidence>
<dbReference type="InterPro" id="IPR005702">
    <property type="entry name" value="Wzc-like_C"/>
</dbReference>
<keyword evidence="7" id="KW-0808">Transferase</keyword>
<sequence>MNSPVRPDRPWQRPAGPATDSDFIDLKKIWHAIWSRKWGIALLVGVVALLTVFLLSRMTPIYKAVASVLIETKGTPVLSFQPAADTPVELSEYLQTQLSLMQSRGVAERVVRDLNLTEHPEFDLRQQPGPLVDIGGMIDALTGDEPEPYTEAEILDFATQSFMDRTAVWVEGKSQLVYLSISMADRMTAAQATNQLAQSYIEAQLEAKVDMSMTAASWMNERLVSLRQDLQDSEDRLQAYLDAEGLVDMDGVGTISANELSLTGDRMIDARRQRAEAESQYRQVESMRSQGWERLASVPAVLGHPLIQQFKANQAQARSRVEDLSRRYGDRHPAMVSARSDLNAATASLRQQVEQVVASIERNYQLAVANENSLRASFDENKDRIQDISRKEFKVRDLQREVESDRALYDTFMTRLQETTATSDLSSTNARVVDAAIPPTEPSAPNKKLILVVALFLALVLGIAQAIIREILDNTFKSSEEVETKLGLPVMGIVPQVPRKLRKEVSHLFERSSDKRFCEAVRTIRTNLLLSEANQPRQVLVVTSTAPDEGKSSVSANLAFAMGQLHRVLLIDADLRRATLDKAFNFKPGTPGLVNLIGGNAKLEECIHTVGNVDMIAAGAVPSNPLELLSSPRFAKLLEVVKGRYDRIIIDSPPSQAVSDAAVLSTLADAVIYVVKSDSTLIPHVQKGVSQLQNSNAPLTGVVLNHVDIEKAKKNGQFRGYYDHYGYSEQQQTV</sequence>
<evidence type="ECO:0000256" key="14">
    <source>
        <dbReference type="ARBA" id="ARBA00023137"/>
    </source>
</evidence>
<name>A0ABY4KSV7_9PSED</name>
<evidence type="ECO:0000256" key="11">
    <source>
        <dbReference type="ARBA" id="ARBA00022840"/>
    </source>
</evidence>
<dbReference type="CDD" id="cd05387">
    <property type="entry name" value="BY-kinase"/>
    <property type="match status" value="1"/>
</dbReference>
<dbReference type="EC" id="2.7.10.2" evidence="4"/>
<evidence type="ECO:0000256" key="4">
    <source>
        <dbReference type="ARBA" id="ARBA00011903"/>
    </source>
</evidence>
<accession>A0ABY4KSV7</accession>
<evidence type="ECO:0000256" key="6">
    <source>
        <dbReference type="ARBA" id="ARBA00022519"/>
    </source>
</evidence>
<keyword evidence="12 17" id="KW-1133">Transmembrane helix</keyword>
<keyword evidence="8 17" id="KW-0812">Transmembrane</keyword>
<keyword evidence="5" id="KW-1003">Cell membrane</keyword>